<dbReference type="PRINTS" id="PR00452">
    <property type="entry name" value="SH3DOMAIN"/>
</dbReference>
<name>A0AA38XEY9_9EURO</name>
<dbReference type="Proteomes" id="UP001172673">
    <property type="component" value="Unassembled WGS sequence"/>
</dbReference>
<dbReference type="InterPro" id="IPR007131">
    <property type="entry name" value="SHD1"/>
</dbReference>
<sequence length="313" mass="35573">MRSFGTDSLTQLFDSIIAVHGLGGDAFATWTHPKSKKFWLRDFLPQQIPDARIMTFGYNADAAFGQSTAEILDHAKSLLVSLVDKREEHGVVEKHSALLEINHEEQIPVDSDHSAMCKFETDDDDTFEKVYKRVKRMRLNTRRITNAKSESNKEGLIRSSHVEGADIATIDTALRSENKEGTRPKPDPTKLRVWTDRSGTFEVEAQFLGVYKDKIHLHKLNGVKIAVPYVKMSPEDLDYVEKTWKTPIDRNRGNRVVALYTYNAVGANELGLQVGDVITIIERQQDTFSWWKGQTQDGRIGLFPANYVKHLEL</sequence>
<evidence type="ECO:0000256" key="8">
    <source>
        <dbReference type="PROSITE-ProRule" id="PRU00192"/>
    </source>
</evidence>
<dbReference type="GO" id="GO:0043130">
    <property type="term" value="F:ubiquitin binding"/>
    <property type="evidence" value="ECO:0007669"/>
    <property type="project" value="InterPro"/>
</dbReference>
<keyword evidence="11" id="KW-1185">Reference proteome</keyword>
<reference evidence="10" key="1">
    <citation type="submission" date="2022-10" db="EMBL/GenBank/DDBJ databases">
        <title>Culturing micro-colonial fungi from biological soil crusts in the Mojave desert and describing Neophaeococcomyces mojavensis, and introducing the new genera and species Taxawa tesnikishii.</title>
        <authorList>
            <person name="Kurbessoian T."/>
            <person name="Stajich J.E."/>
        </authorList>
    </citation>
    <scope>NUCLEOTIDE SEQUENCE</scope>
    <source>
        <strain evidence="10">TK_41</strain>
    </source>
</reference>
<dbReference type="Pfam" id="PF14604">
    <property type="entry name" value="SH3_9"/>
    <property type="match status" value="1"/>
</dbReference>
<organism evidence="10 11">
    <name type="scientific">Cladophialophora chaetospira</name>
    <dbReference type="NCBI Taxonomy" id="386627"/>
    <lineage>
        <taxon>Eukaryota</taxon>
        <taxon>Fungi</taxon>
        <taxon>Dikarya</taxon>
        <taxon>Ascomycota</taxon>
        <taxon>Pezizomycotina</taxon>
        <taxon>Eurotiomycetes</taxon>
        <taxon>Chaetothyriomycetidae</taxon>
        <taxon>Chaetothyriales</taxon>
        <taxon>Herpotrichiellaceae</taxon>
        <taxon>Cladophialophora</taxon>
    </lineage>
</organism>
<dbReference type="GO" id="GO:0016020">
    <property type="term" value="C:membrane"/>
    <property type="evidence" value="ECO:0007669"/>
    <property type="project" value="UniProtKB-SubCell"/>
</dbReference>
<dbReference type="Gene3D" id="2.30.30.40">
    <property type="entry name" value="SH3 Domains"/>
    <property type="match status" value="1"/>
</dbReference>
<dbReference type="InterPro" id="IPR036028">
    <property type="entry name" value="SH3-like_dom_sf"/>
</dbReference>
<dbReference type="PROSITE" id="PS50002">
    <property type="entry name" value="SH3"/>
    <property type="match status" value="1"/>
</dbReference>
<dbReference type="GO" id="GO:0042802">
    <property type="term" value="F:identical protein binding"/>
    <property type="evidence" value="ECO:0007669"/>
    <property type="project" value="InterPro"/>
</dbReference>
<dbReference type="EMBL" id="JAPDRK010000005">
    <property type="protein sequence ID" value="KAJ9612240.1"/>
    <property type="molecule type" value="Genomic_DNA"/>
</dbReference>
<dbReference type="AlphaFoldDB" id="A0AA38XEY9"/>
<keyword evidence="5" id="KW-0256">Endoplasmic reticulum</keyword>
<protein>
    <recommendedName>
        <fullName evidence="9">SH3 domain-containing protein</fullName>
    </recommendedName>
</protein>
<dbReference type="CDD" id="cd00174">
    <property type="entry name" value="SH3"/>
    <property type="match status" value="1"/>
</dbReference>
<evidence type="ECO:0000256" key="5">
    <source>
        <dbReference type="ARBA" id="ARBA00022824"/>
    </source>
</evidence>
<feature type="domain" description="SH3" evidence="9">
    <location>
        <begin position="251"/>
        <end position="313"/>
    </location>
</feature>
<dbReference type="PANTHER" id="PTHR48182:SF2">
    <property type="entry name" value="PROTEIN SERAC1"/>
    <property type="match status" value="1"/>
</dbReference>
<evidence type="ECO:0000256" key="7">
    <source>
        <dbReference type="ARBA" id="ARBA00023136"/>
    </source>
</evidence>
<evidence type="ECO:0000259" key="9">
    <source>
        <dbReference type="PROSITE" id="PS50002"/>
    </source>
</evidence>
<evidence type="ECO:0000313" key="10">
    <source>
        <dbReference type="EMBL" id="KAJ9612240.1"/>
    </source>
</evidence>
<keyword evidence="7" id="KW-0472">Membrane</keyword>
<dbReference type="PANTHER" id="PTHR48182">
    <property type="entry name" value="PROTEIN SERAC1"/>
    <property type="match status" value="1"/>
</dbReference>
<dbReference type="Gene3D" id="2.30.30.700">
    <property type="entry name" value="SLA1 homology domain 1"/>
    <property type="match status" value="1"/>
</dbReference>
<comment type="subcellular location">
    <subcellularLocation>
        <location evidence="2">Endoplasmic reticulum</location>
    </subcellularLocation>
    <subcellularLocation>
        <location evidence="3">Membrane</location>
    </subcellularLocation>
    <subcellularLocation>
        <location evidence="1">Mitochondrion</location>
    </subcellularLocation>
</comment>
<accession>A0AA38XEY9</accession>
<evidence type="ECO:0000256" key="4">
    <source>
        <dbReference type="ARBA" id="ARBA00022443"/>
    </source>
</evidence>
<dbReference type="GO" id="GO:0005739">
    <property type="term" value="C:mitochondrion"/>
    <property type="evidence" value="ECO:0007669"/>
    <property type="project" value="UniProtKB-SubCell"/>
</dbReference>
<evidence type="ECO:0000313" key="11">
    <source>
        <dbReference type="Proteomes" id="UP001172673"/>
    </source>
</evidence>
<dbReference type="GO" id="GO:0008092">
    <property type="term" value="F:cytoskeletal protein binding"/>
    <property type="evidence" value="ECO:0007669"/>
    <property type="project" value="InterPro"/>
</dbReference>
<evidence type="ECO:0000256" key="1">
    <source>
        <dbReference type="ARBA" id="ARBA00004173"/>
    </source>
</evidence>
<dbReference type="InterPro" id="IPR001452">
    <property type="entry name" value="SH3_domain"/>
</dbReference>
<proteinExistence type="predicted"/>
<dbReference type="InterPro" id="IPR052374">
    <property type="entry name" value="SERAC1"/>
</dbReference>
<dbReference type="GO" id="GO:0005783">
    <property type="term" value="C:endoplasmic reticulum"/>
    <property type="evidence" value="ECO:0007669"/>
    <property type="project" value="UniProtKB-SubCell"/>
</dbReference>
<dbReference type="Pfam" id="PF03983">
    <property type="entry name" value="SHD1"/>
    <property type="match status" value="1"/>
</dbReference>
<evidence type="ECO:0000256" key="6">
    <source>
        <dbReference type="ARBA" id="ARBA00023128"/>
    </source>
</evidence>
<evidence type="ECO:0000256" key="2">
    <source>
        <dbReference type="ARBA" id="ARBA00004240"/>
    </source>
</evidence>
<keyword evidence="4 8" id="KW-0728">SH3 domain</keyword>
<dbReference type="SMART" id="SM00326">
    <property type="entry name" value="SH3"/>
    <property type="match status" value="1"/>
</dbReference>
<evidence type="ECO:0000256" key="3">
    <source>
        <dbReference type="ARBA" id="ARBA00004370"/>
    </source>
</evidence>
<comment type="caution">
    <text evidence="10">The sequence shown here is derived from an EMBL/GenBank/DDBJ whole genome shotgun (WGS) entry which is preliminary data.</text>
</comment>
<dbReference type="GO" id="GO:0030674">
    <property type="term" value="F:protein-macromolecule adaptor activity"/>
    <property type="evidence" value="ECO:0007669"/>
    <property type="project" value="InterPro"/>
</dbReference>
<dbReference type="SUPFAM" id="SSF50044">
    <property type="entry name" value="SH3-domain"/>
    <property type="match status" value="1"/>
</dbReference>
<keyword evidence="6" id="KW-0496">Mitochondrion</keyword>
<gene>
    <name evidence="10" type="ORF">H2200_003837</name>
</gene>